<protein>
    <submittedName>
        <fullName evidence="2">DUF1330 domain-containing protein</fullName>
    </submittedName>
</protein>
<dbReference type="RefSeq" id="WP_338550062.1">
    <property type="nucleotide sequence ID" value="NZ_CP146069.1"/>
</dbReference>
<evidence type="ECO:0000313" key="3">
    <source>
        <dbReference type="Proteomes" id="UP001364156"/>
    </source>
</evidence>
<dbReference type="InterPro" id="IPR011008">
    <property type="entry name" value="Dimeric_a/b-barrel"/>
</dbReference>
<feature type="domain" description="DUF1330" evidence="1">
    <location>
        <begin position="5"/>
        <end position="89"/>
    </location>
</feature>
<dbReference type="Pfam" id="PF07045">
    <property type="entry name" value="DUF1330"/>
    <property type="match status" value="1"/>
</dbReference>
<sequence>MSAIMMSQIAGKDPVKFQDYLTKSKAVAGRYGAELMFAGQRKDALDDAPPDHQMVVIARFPDEDALKDWYEDTEYTALIPLREEASDQIITVYAD</sequence>
<keyword evidence="3" id="KW-1185">Reference proteome</keyword>
<dbReference type="Gene3D" id="3.30.70.100">
    <property type="match status" value="1"/>
</dbReference>
<organism evidence="2 3">
    <name type="scientific">Roseovarius phycicola</name>
    <dbReference type="NCBI Taxonomy" id="3080976"/>
    <lineage>
        <taxon>Bacteria</taxon>
        <taxon>Pseudomonadati</taxon>
        <taxon>Pseudomonadota</taxon>
        <taxon>Alphaproteobacteria</taxon>
        <taxon>Rhodobacterales</taxon>
        <taxon>Roseobacteraceae</taxon>
        <taxon>Roseovarius</taxon>
    </lineage>
</organism>
<dbReference type="SUPFAM" id="SSF54909">
    <property type="entry name" value="Dimeric alpha+beta barrel"/>
    <property type="match status" value="1"/>
</dbReference>
<accession>A0ABZ2HGQ8</accession>
<dbReference type="EMBL" id="CP146069">
    <property type="protein sequence ID" value="WWR47231.1"/>
    <property type="molecule type" value="Genomic_DNA"/>
</dbReference>
<proteinExistence type="predicted"/>
<name>A0ABZ2HGQ8_9RHOB</name>
<reference evidence="2 3" key="1">
    <citation type="submission" date="2023-10" db="EMBL/GenBank/DDBJ databases">
        <title>Roseovarius strain S88 nov., isolated from a marine algae.</title>
        <authorList>
            <person name="Lee M.W."/>
            <person name="Lee J.K."/>
            <person name="Kim J.M."/>
            <person name="Choi D.G."/>
            <person name="Baek J.H."/>
            <person name="Bayburt H."/>
            <person name="Jung J.J."/>
            <person name="Han D.M."/>
            <person name="Jeon C.O."/>
        </authorList>
    </citation>
    <scope>NUCLEOTIDE SEQUENCE [LARGE SCALE GENOMIC DNA]</scope>
    <source>
        <strain evidence="2 3">S88</strain>
    </source>
</reference>
<gene>
    <name evidence="2" type="ORF">RZ517_03325</name>
</gene>
<evidence type="ECO:0000313" key="2">
    <source>
        <dbReference type="EMBL" id="WWR47231.1"/>
    </source>
</evidence>
<dbReference type="Proteomes" id="UP001364156">
    <property type="component" value="Chromosome"/>
</dbReference>
<dbReference type="InterPro" id="IPR010753">
    <property type="entry name" value="DUF1330"/>
</dbReference>
<evidence type="ECO:0000259" key="1">
    <source>
        <dbReference type="Pfam" id="PF07045"/>
    </source>
</evidence>